<accession>A0A4P9WTL5</accession>
<dbReference type="Proteomes" id="UP000268535">
    <property type="component" value="Unassembled WGS sequence"/>
</dbReference>
<proteinExistence type="predicted"/>
<reference evidence="4" key="1">
    <citation type="journal article" date="2018" name="Nat. Microbiol.">
        <title>Leveraging single-cell genomics to expand the fungal tree of life.</title>
        <authorList>
            <person name="Ahrendt S.R."/>
            <person name="Quandt C.A."/>
            <person name="Ciobanu D."/>
            <person name="Clum A."/>
            <person name="Salamov A."/>
            <person name="Andreopoulos B."/>
            <person name="Cheng J.F."/>
            <person name="Woyke T."/>
            <person name="Pelin A."/>
            <person name="Henrissat B."/>
            <person name="Reynolds N.K."/>
            <person name="Benny G.L."/>
            <person name="Smith M.E."/>
            <person name="James T.Y."/>
            <person name="Grigoriev I.V."/>
        </authorList>
    </citation>
    <scope>NUCLEOTIDE SEQUENCE [LARGE SCALE GENOMIC DNA]</scope>
    <source>
        <strain evidence="4">ATCC 52028</strain>
    </source>
</reference>
<feature type="compositionally biased region" description="Basic residues" evidence="1">
    <location>
        <begin position="80"/>
        <end position="91"/>
    </location>
</feature>
<sequence length="142" mass="14883">MGGRQALRCLLAVAAAAALGRGGGGDGAPAWQEKLWRCLAVRGGRGELGGPSAGRSRTNRHAYGRRLLWRAGEPTAAYPRQHRVPPPRGRRVAVEVGSSVAACEPSDDADGLSSDLTAARDRPSDRPSDRPADRPTAHPTSS</sequence>
<gene>
    <name evidence="3" type="ORF">CAUPRSCDRAFT_12275</name>
</gene>
<evidence type="ECO:0000313" key="4">
    <source>
        <dbReference type="Proteomes" id="UP000268535"/>
    </source>
</evidence>
<feature type="region of interest" description="Disordered" evidence="1">
    <location>
        <begin position="74"/>
        <end position="142"/>
    </location>
</feature>
<organism evidence="3 4">
    <name type="scientific">Caulochytrium protostelioides</name>
    <dbReference type="NCBI Taxonomy" id="1555241"/>
    <lineage>
        <taxon>Eukaryota</taxon>
        <taxon>Fungi</taxon>
        <taxon>Fungi incertae sedis</taxon>
        <taxon>Chytridiomycota</taxon>
        <taxon>Chytridiomycota incertae sedis</taxon>
        <taxon>Chytridiomycetes</taxon>
        <taxon>Caulochytriales</taxon>
        <taxon>Caulochytriaceae</taxon>
        <taxon>Caulochytrium</taxon>
    </lineage>
</organism>
<dbReference type="EMBL" id="ML010486">
    <property type="protein sequence ID" value="RKO96022.1"/>
    <property type="molecule type" value="Genomic_DNA"/>
</dbReference>
<name>A0A4P9WTL5_9FUNG</name>
<evidence type="ECO:0000256" key="2">
    <source>
        <dbReference type="SAM" id="SignalP"/>
    </source>
</evidence>
<feature type="compositionally biased region" description="Basic and acidic residues" evidence="1">
    <location>
        <begin position="118"/>
        <end position="136"/>
    </location>
</feature>
<feature type="signal peptide" evidence="2">
    <location>
        <begin position="1"/>
        <end position="22"/>
    </location>
</feature>
<evidence type="ECO:0000313" key="3">
    <source>
        <dbReference type="EMBL" id="RKO96022.1"/>
    </source>
</evidence>
<evidence type="ECO:0000256" key="1">
    <source>
        <dbReference type="SAM" id="MobiDB-lite"/>
    </source>
</evidence>
<feature type="chain" id="PRO_5020850120" evidence="2">
    <location>
        <begin position="23"/>
        <end position="142"/>
    </location>
</feature>
<keyword evidence="2" id="KW-0732">Signal</keyword>
<dbReference type="AlphaFoldDB" id="A0A4P9WTL5"/>
<protein>
    <submittedName>
        <fullName evidence="3">Uncharacterized protein</fullName>
    </submittedName>
</protein>